<comment type="caution">
    <text evidence="3">The sequence shown here is derived from an EMBL/GenBank/DDBJ whole genome shotgun (WGS) entry which is preliminary data.</text>
</comment>
<feature type="region of interest" description="Disordered" evidence="1">
    <location>
        <begin position="1"/>
        <end position="20"/>
    </location>
</feature>
<sequence>MAQLRRDSGHPSPDALLPSSFGACSDFSSIPEDMELTEQLNALGLPSSFHTNKEKWNGMGKGKRKGARMKHSNSHQDMEDGAFELSKVSGEEIASPSSFHDNTSSSLCCVSLLGQSESSNYDVAADVQISQWPSDGGNTASSTGITCDADEEQVFEGISEISSAEVKGEMENSAKLVNFDALPSTGSSFTDATFDHNKKECNGRLQDCECSDSLSAAYNDREKEKYLNDYSTEQPCVPDSVARVSLFETLEHDGTGSFSCMLVKWNGMGKGKRKGARMKHSNSHQDMEDGAFELSKVSGEEIASPSSFHDNTSSSLCCVSLLGQSESSNYDVAADVQISQWPSDGGNTASSTGITCDADEEQVFEGISEISSAEVKGEMENSAKLVNFDALPSTGSSFTDATFDHNKKECNGRLQDCECSDSLSAAYNDREKEKYLNDYSTEQPCVPDSVARVSLFETLEHDGTGSFSCSDDVWNWMVYWDTFYCRSYFYNMKTQASTWFPPPGMEHLACGDINNGSNEVITEVTEMDGILTEKIGSCDDPVMRKQKKKERRTRRKTKWSSDNEELQFPWILRECSADISKYWSQRYLLFSRFDNGVKMDEEGWFSVTPEAIARHHAARCGSGTIVDCFTGVGGNAIQFAQRGTQWCHSTRGVRPTTRTLSNARVLGGALALEEFNQLLGPYPTQWYSMVVA</sequence>
<evidence type="ECO:0000313" key="4">
    <source>
        <dbReference type="Proteomes" id="UP000516437"/>
    </source>
</evidence>
<dbReference type="EMBL" id="RXIC02000021">
    <property type="protein sequence ID" value="KAB1220234.1"/>
    <property type="molecule type" value="Genomic_DNA"/>
</dbReference>
<name>A0A6A1W4R5_9ROSI</name>
<gene>
    <name evidence="3" type="ORF">CJ030_MR3G017058</name>
</gene>
<dbReference type="AlphaFoldDB" id="A0A6A1W4R5"/>
<evidence type="ECO:0000259" key="2">
    <source>
        <dbReference type="PROSITE" id="PS50020"/>
    </source>
</evidence>
<accession>A0A6A1W4R5</accession>
<dbReference type="PROSITE" id="PS50020">
    <property type="entry name" value="WW_DOMAIN_2"/>
    <property type="match status" value="1"/>
</dbReference>
<dbReference type="GO" id="GO:0005634">
    <property type="term" value="C:nucleus"/>
    <property type="evidence" value="ECO:0007669"/>
    <property type="project" value="TreeGrafter"/>
</dbReference>
<protein>
    <submittedName>
        <fullName evidence="3">Trimethylguanosine synthase</fullName>
    </submittedName>
</protein>
<dbReference type="InterPro" id="IPR001202">
    <property type="entry name" value="WW_dom"/>
</dbReference>
<feature type="domain" description="WW" evidence="2">
    <location>
        <begin position="476"/>
        <end position="504"/>
    </location>
</feature>
<dbReference type="Gene3D" id="3.40.50.150">
    <property type="entry name" value="Vaccinia Virus protein VP39"/>
    <property type="match status" value="1"/>
</dbReference>
<evidence type="ECO:0000256" key="1">
    <source>
        <dbReference type="SAM" id="MobiDB-lite"/>
    </source>
</evidence>
<dbReference type="PANTHER" id="PTHR14741">
    <property type="entry name" value="S-ADENOSYLMETHIONINE-DEPENDENT METHYLTRANSFERASE RELATED"/>
    <property type="match status" value="1"/>
</dbReference>
<dbReference type="OrthoDB" id="194443at2759"/>
<feature type="region of interest" description="Disordered" evidence="1">
    <location>
        <begin position="51"/>
        <end position="75"/>
    </location>
</feature>
<dbReference type="PANTHER" id="PTHR14741:SF32">
    <property type="entry name" value="TRIMETHYLGUANOSINE SYNTHASE"/>
    <property type="match status" value="1"/>
</dbReference>
<dbReference type="SUPFAM" id="SSF53335">
    <property type="entry name" value="S-adenosyl-L-methionine-dependent methyltransferases"/>
    <property type="match status" value="1"/>
</dbReference>
<evidence type="ECO:0000313" key="3">
    <source>
        <dbReference type="EMBL" id="KAB1220234.1"/>
    </source>
</evidence>
<organism evidence="3 4">
    <name type="scientific">Morella rubra</name>
    <name type="common">Chinese bayberry</name>
    <dbReference type="NCBI Taxonomy" id="262757"/>
    <lineage>
        <taxon>Eukaryota</taxon>
        <taxon>Viridiplantae</taxon>
        <taxon>Streptophyta</taxon>
        <taxon>Embryophyta</taxon>
        <taxon>Tracheophyta</taxon>
        <taxon>Spermatophyta</taxon>
        <taxon>Magnoliopsida</taxon>
        <taxon>eudicotyledons</taxon>
        <taxon>Gunneridae</taxon>
        <taxon>Pentapetalae</taxon>
        <taxon>rosids</taxon>
        <taxon>fabids</taxon>
        <taxon>Fagales</taxon>
        <taxon>Myricaceae</taxon>
        <taxon>Morella</taxon>
    </lineage>
</organism>
<dbReference type="GO" id="GO:0071164">
    <property type="term" value="F:RNA cap trimethylguanosine synthase activity"/>
    <property type="evidence" value="ECO:0007669"/>
    <property type="project" value="TreeGrafter"/>
</dbReference>
<reference evidence="3 4" key="1">
    <citation type="journal article" date="2019" name="Plant Biotechnol. J.">
        <title>The red bayberry genome and genetic basis of sex determination.</title>
        <authorList>
            <person name="Jia H.M."/>
            <person name="Jia H.J."/>
            <person name="Cai Q.L."/>
            <person name="Wang Y."/>
            <person name="Zhao H.B."/>
            <person name="Yang W.F."/>
            <person name="Wang G.Y."/>
            <person name="Li Y.H."/>
            <person name="Zhan D.L."/>
            <person name="Shen Y.T."/>
            <person name="Niu Q.F."/>
            <person name="Chang L."/>
            <person name="Qiu J."/>
            <person name="Zhao L."/>
            <person name="Xie H.B."/>
            <person name="Fu W.Y."/>
            <person name="Jin J."/>
            <person name="Li X.W."/>
            <person name="Jiao Y."/>
            <person name="Zhou C.C."/>
            <person name="Tu T."/>
            <person name="Chai C.Y."/>
            <person name="Gao J.L."/>
            <person name="Fan L.J."/>
            <person name="van de Weg E."/>
            <person name="Wang J.Y."/>
            <person name="Gao Z.S."/>
        </authorList>
    </citation>
    <scope>NUCLEOTIDE SEQUENCE [LARGE SCALE GENOMIC DNA]</scope>
    <source>
        <tissue evidence="3">Leaves</tissue>
    </source>
</reference>
<dbReference type="InterPro" id="IPR029063">
    <property type="entry name" value="SAM-dependent_MTases_sf"/>
</dbReference>
<keyword evidence="4" id="KW-1185">Reference proteome</keyword>
<dbReference type="PROSITE" id="PS01159">
    <property type="entry name" value="WW_DOMAIN_1"/>
    <property type="match status" value="1"/>
</dbReference>
<dbReference type="Proteomes" id="UP000516437">
    <property type="component" value="Chromosome 3"/>
</dbReference>
<proteinExistence type="predicted"/>
<feature type="compositionally biased region" description="Basic residues" evidence="1">
    <location>
        <begin position="61"/>
        <end position="73"/>
    </location>
</feature>